<accession>A0A1D8BJ74</accession>
<reference evidence="1" key="1">
    <citation type="journal article" date="2014" name="Mol. Microbiol.">
        <title>Inter-viral conflicts that exploit host CRISPR immune systems of Sulfolobus.</title>
        <authorList>
            <person name="Erdmann S."/>
            <person name="Le Moine Bauer S."/>
            <person name="Garrett R.A."/>
        </authorList>
    </citation>
    <scope>NUCLEOTIDE SEQUENCE [LARGE SCALE GENOMIC DNA]</scope>
</reference>
<protein>
    <submittedName>
        <fullName evidence="1">SIFV.gp15/gp18/gp20-like protein</fullName>
    </submittedName>
</protein>
<name>A0A1D8BJ74_SIFV</name>
<organism evidence="1">
    <name type="scientific">Sulfolobus islandicus filamentous virus 2</name>
    <dbReference type="NCBI Taxonomy" id="1902331"/>
    <lineage>
        <taxon>Viruses</taxon>
        <taxon>Adnaviria</taxon>
        <taxon>Zilligvirae</taxon>
        <taxon>Taleaviricota</taxon>
        <taxon>Tokiviricetes</taxon>
        <taxon>Ligamenvirales</taxon>
        <taxon>Lipothrixviridae</taxon>
        <taxon>Betalipothrixvirus</taxon>
        <taxon>Betalipothrixvirus hveragerdiense</taxon>
        <taxon>Sulfolobus islandicus filamentous virus</taxon>
    </lineage>
</organism>
<reference evidence="1" key="2">
    <citation type="submission" date="2016-06" db="EMBL/GenBank/DDBJ databases">
        <authorList>
            <person name="Kjaerup R.B."/>
            <person name="Dalgaard T.S."/>
            <person name="Juul-Madsen H.R."/>
        </authorList>
    </citation>
    <scope>NUCLEOTIDE SEQUENCE</scope>
</reference>
<dbReference type="EMBL" id="KX467643">
    <property type="protein sequence ID" value="AOS58370.1"/>
    <property type="molecule type" value="Genomic_DNA"/>
</dbReference>
<evidence type="ECO:0000313" key="1">
    <source>
        <dbReference type="EMBL" id="AOS58370.1"/>
    </source>
</evidence>
<sequence length="99" mass="11408">MVEVKQKTLSYKLKINTRDYSITLEAELKAVINVKGNDLVYEDKQQKFVGYIETISSYETKNAKENADEILNERFEKYANGLKVLEQTAEAINAEIEIE</sequence>
<dbReference type="Proteomes" id="UP000223173">
    <property type="component" value="Segment"/>
</dbReference>
<gene>
    <name evidence="1" type="primary">SIFV2_gp15</name>
</gene>
<dbReference type="SMR" id="A0A1D8BJ74"/>
<proteinExistence type="predicted"/>